<dbReference type="OrthoDB" id="9801665at2"/>
<evidence type="ECO:0000313" key="4">
    <source>
        <dbReference type="Proteomes" id="UP000013781"/>
    </source>
</evidence>
<dbReference type="STRING" id="155617.RV09_GL002027"/>
<accession>R2QUN6</accession>
<dbReference type="SUPFAM" id="SSF52540">
    <property type="entry name" value="P-loop containing nucleoside triphosphate hydrolases"/>
    <property type="match status" value="1"/>
</dbReference>
<dbReference type="HOGENOM" id="CLU_079574_0_0_9"/>
<dbReference type="InterPro" id="IPR052026">
    <property type="entry name" value="ExeA_AAA_ATPase_DNA-bind"/>
</dbReference>
<dbReference type="EMBL" id="ASWB01000002">
    <property type="protein sequence ID" value="EOT71797.1"/>
    <property type="molecule type" value="Genomic_DNA"/>
</dbReference>
<dbReference type="EMBL" id="AJAS01000016">
    <property type="protein sequence ID" value="EOH99028.1"/>
    <property type="molecule type" value="Genomic_DNA"/>
</dbReference>
<proteinExistence type="predicted"/>
<dbReference type="InterPro" id="IPR027417">
    <property type="entry name" value="P-loop_NTPase"/>
</dbReference>
<keyword evidence="5" id="KW-1185">Reference proteome</keyword>
<comment type="caution">
    <text evidence="2">The sequence shown here is derived from an EMBL/GenBank/DDBJ whole genome shotgun (WGS) entry which is preliminary data.</text>
</comment>
<reference evidence="3 5" key="2">
    <citation type="submission" date="2013-03" db="EMBL/GenBank/DDBJ databases">
        <title>The Genome Sequence of Enterococcus moraviensis BAA-383 (PacBio/Illumina hybrid assembly).</title>
        <authorList>
            <consortium name="The Broad Institute Genomics Platform"/>
            <consortium name="The Broad Institute Genome Sequencing Center for Infectious Disease"/>
            <person name="Earl A."/>
            <person name="Russ C."/>
            <person name="Gilmore M."/>
            <person name="Surin D."/>
            <person name="Walker B."/>
            <person name="Young S."/>
            <person name="Zeng Q."/>
            <person name="Gargeya S."/>
            <person name="Fitzgerald M."/>
            <person name="Haas B."/>
            <person name="Abouelleil A."/>
            <person name="Allen A.W."/>
            <person name="Alvarado L."/>
            <person name="Arachchi H.M."/>
            <person name="Berlin A.M."/>
            <person name="Chapman S.B."/>
            <person name="Gainer-Dewar J."/>
            <person name="Goldberg J."/>
            <person name="Griggs A."/>
            <person name="Gujja S."/>
            <person name="Hansen M."/>
            <person name="Howarth C."/>
            <person name="Imamovic A."/>
            <person name="Ireland A."/>
            <person name="Larimer J."/>
            <person name="McCowan C."/>
            <person name="Murphy C."/>
            <person name="Pearson M."/>
            <person name="Poon T.W."/>
            <person name="Priest M."/>
            <person name="Roberts A."/>
            <person name="Saif S."/>
            <person name="Shea T."/>
            <person name="Sisk P."/>
            <person name="Sykes S."/>
            <person name="Wortman J."/>
            <person name="Nusbaum C."/>
            <person name="Birren B."/>
        </authorList>
    </citation>
    <scope>NUCLEOTIDE SEQUENCE [LARGE SCALE GENOMIC DNA]</scope>
    <source>
        <strain evidence="3 5">ATCC BAA-383</strain>
    </source>
</reference>
<evidence type="ECO:0000313" key="2">
    <source>
        <dbReference type="EMBL" id="EOH99028.1"/>
    </source>
</evidence>
<name>R2QUN6_9ENTE</name>
<reference evidence="2 4" key="1">
    <citation type="submission" date="2013-02" db="EMBL/GenBank/DDBJ databases">
        <title>The Genome Sequence of Enterococcus moraviensis BAA-383.</title>
        <authorList>
            <consortium name="The Broad Institute Genome Sequencing Platform"/>
            <consortium name="The Broad Institute Genome Sequencing Center for Infectious Disease"/>
            <person name="Earl A.M."/>
            <person name="Gilmore M.S."/>
            <person name="Lebreton F."/>
            <person name="Walker B."/>
            <person name="Young S.K."/>
            <person name="Zeng Q."/>
            <person name="Gargeya S."/>
            <person name="Fitzgerald M."/>
            <person name="Haas B."/>
            <person name="Abouelleil A."/>
            <person name="Alvarado L."/>
            <person name="Arachchi H.M."/>
            <person name="Berlin A.M."/>
            <person name="Chapman S.B."/>
            <person name="Dewar J."/>
            <person name="Goldberg J."/>
            <person name="Griggs A."/>
            <person name="Gujja S."/>
            <person name="Hansen M."/>
            <person name="Howarth C."/>
            <person name="Imamovic A."/>
            <person name="Larimer J."/>
            <person name="McCowan C."/>
            <person name="Murphy C."/>
            <person name="Neiman D."/>
            <person name="Pearson M."/>
            <person name="Priest M."/>
            <person name="Roberts A."/>
            <person name="Saif S."/>
            <person name="Shea T."/>
            <person name="Sisk P."/>
            <person name="Sykes S."/>
            <person name="Wortman J."/>
            <person name="Nusbaum C."/>
            <person name="Birren B."/>
        </authorList>
    </citation>
    <scope>NUCLEOTIDE SEQUENCE [LARGE SCALE GENOMIC DNA]</scope>
    <source>
        <strain evidence="2 4">ATCC BAA-383</strain>
    </source>
</reference>
<dbReference type="GO" id="GO:0016887">
    <property type="term" value="F:ATP hydrolysis activity"/>
    <property type="evidence" value="ECO:0007669"/>
    <property type="project" value="InterPro"/>
</dbReference>
<dbReference type="Proteomes" id="UP000013781">
    <property type="component" value="Unassembled WGS sequence"/>
</dbReference>
<dbReference type="eggNOG" id="COG2842">
    <property type="taxonomic scope" value="Bacteria"/>
</dbReference>
<dbReference type="Proteomes" id="UP000014157">
    <property type="component" value="Unassembled WGS sequence"/>
</dbReference>
<dbReference type="PANTHER" id="PTHR35894">
    <property type="entry name" value="GENERAL SECRETION PATHWAY PROTEIN A-RELATED"/>
    <property type="match status" value="1"/>
</dbReference>
<evidence type="ECO:0000313" key="3">
    <source>
        <dbReference type="EMBL" id="EOT71797.1"/>
    </source>
</evidence>
<dbReference type="PANTHER" id="PTHR35894:SF5">
    <property type="entry name" value="MU-LIKE PROPHAGE FLUMU DNA TRANSPOSITION PROTEIN B"/>
    <property type="match status" value="1"/>
</dbReference>
<feature type="domain" description="ORC1/DEAH AAA+ ATPase" evidence="1">
    <location>
        <begin position="26"/>
        <end position="184"/>
    </location>
</feature>
<dbReference type="RefSeq" id="WP_010765664.1">
    <property type="nucleotide sequence ID" value="NZ_ASWB01000002.1"/>
</dbReference>
<dbReference type="Pfam" id="PF13401">
    <property type="entry name" value="AAA_22"/>
    <property type="match status" value="1"/>
</dbReference>
<dbReference type="PATRIC" id="fig|1158609.3.peg.2246"/>
<gene>
    <name evidence="3" type="ORF">I586_01604</name>
    <name evidence="2" type="ORF">UAY_02297</name>
</gene>
<evidence type="ECO:0000259" key="1">
    <source>
        <dbReference type="Pfam" id="PF13401"/>
    </source>
</evidence>
<sequence length="284" mass="32852">MTSTFQFIETKEYHKFVEFCDSCAKYKYIGVCHGLPGVGKTVAAKNYSKWETISPTVTKVRSLNQRKNDKIPIEIAQATTIFTTAPPVKSANLYNELRNLAINLRYSKKSLAIQENKISEEEAQEMSKHLIYAEDNEPYKSVELVIIDEVDRLKLQTLEILRDIYDQNNIGMVLIGMNGLEKKLSRYPQLYSRIGFSHEFKKIAKTELQHILEYKWQEVGLTISYEDFEDYEAINSILKLSNGNLRLLQRLFTQIDRVMEINNLQKITTEVIEVARKLLIIGTV</sequence>
<protein>
    <recommendedName>
        <fullName evidence="1">ORC1/DEAH AAA+ ATPase domain-containing protein</fullName>
    </recommendedName>
</protein>
<dbReference type="AlphaFoldDB" id="R2QUN6"/>
<dbReference type="InterPro" id="IPR049945">
    <property type="entry name" value="AAA_22"/>
</dbReference>
<dbReference type="Gene3D" id="3.40.50.300">
    <property type="entry name" value="P-loop containing nucleotide triphosphate hydrolases"/>
    <property type="match status" value="1"/>
</dbReference>
<evidence type="ECO:0000313" key="5">
    <source>
        <dbReference type="Proteomes" id="UP000014157"/>
    </source>
</evidence>
<organism evidence="2 4">
    <name type="scientific">Enterococcus moraviensis ATCC BAA-383</name>
    <dbReference type="NCBI Taxonomy" id="1158609"/>
    <lineage>
        <taxon>Bacteria</taxon>
        <taxon>Bacillati</taxon>
        <taxon>Bacillota</taxon>
        <taxon>Bacilli</taxon>
        <taxon>Lactobacillales</taxon>
        <taxon>Enterococcaceae</taxon>
        <taxon>Enterococcus</taxon>
    </lineage>
</organism>